<dbReference type="AlphaFoldDB" id="A0A7W8QC29"/>
<keyword evidence="2" id="KW-1185">Reference proteome</keyword>
<protein>
    <submittedName>
        <fullName evidence="1">Uncharacterized protein</fullName>
    </submittedName>
</protein>
<dbReference type="RefSeq" id="WP_407082901.1">
    <property type="nucleotide sequence ID" value="NZ_KB890084.1"/>
</dbReference>
<dbReference type="Proteomes" id="UP000592780">
    <property type="component" value="Unassembled WGS sequence"/>
</dbReference>
<dbReference type="EMBL" id="JACHDD010000008">
    <property type="protein sequence ID" value="MBB5426936.1"/>
    <property type="molecule type" value="Genomic_DNA"/>
</dbReference>
<reference evidence="1 2" key="1">
    <citation type="submission" date="2020-08" db="EMBL/GenBank/DDBJ databases">
        <title>Genomic Encyclopedia of Type Strains, Phase IV (KMG-V): Genome sequencing to study the core and pangenomes of soil and plant-associated prokaryotes.</title>
        <authorList>
            <person name="Whitman W."/>
        </authorList>
    </citation>
    <scope>NUCLEOTIDE SEQUENCE [LARGE SCALE GENOMIC DNA]</scope>
    <source>
        <strain evidence="1 2">JPY158</strain>
    </source>
</reference>
<name>A0A7W8QC29_PARAM</name>
<proteinExistence type="predicted"/>
<evidence type="ECO:0000313" key="1">
    <source>
        <dbReference type="EMBL" id="MBB5426936.1"/>
    </source>
</evidence>
<accession>A0A7W8QC29</accession>
<gene>
    <name evidence="1" type="ORF">HDG40_005115</name>
</gene>
<comment type="caution">
    <text evidence="1">The sequence shown here is derived from an EMBL/GenBank/DDBJ whole genome shotgun (WGS) entry which is preliminary data.</text>
</comment>
<sequence length="161" mass="18307">MMTLGGWIRLAWLKKSYAEALRRRRHALRSESQRRARACRPRNSTDYTELTQESMMSICIAPLRDMRFVMTELAGLGNLPSLPGWEEATPELADAVLDEAAKLATEVLAPLSKSGDDPARGCAREFRRSSDARGLRLRRMADARRARCRAKIRRERRPGLP</sequence>
<organism evidence="1 2">
    <name type="scientific">Paraburkholderia atlantica</name>
    <dbReference type="NCBI Taxonomy" id="2654982"/>
    <lineage>
        <taxon>Bacteria</taxon>
        <taxon>Pseudomonadati</taxon>
        <taxon>Pseudomonadota</taxon>
        <taxon>Betaproteobacteria</taxon>
        <taxon>Burkholderiales</taxon>
        <taxon>Burkholderiaceae</taxon>
        <taxon>Paraburkholderia</taxon>
    </lineage>
</organism>
<evidence type="ECO:0000313" key="2">
    <source>
        <dbReference type="Proteomes" id="UP000592780"/>
    </source>
</evidence>